<dbReference type="InterPro" id="IPR057712">
    <property type="entry name" value="DUF7952"/>
</dbReference>
<dbReference type="PANTHER" id="PTHR13859:SF34">
    <property type="entry name" value="SANT DOMAIN-CONTAINING PROTEIN"/>
    <property type="match status" value="1"/>
</dbReference>
<reference evidence="7 8" key="1">
    <citation type="journal article" date="2012" name="Nat. Biotechnol.">
        <title>Draft genome sequence of pigeonpea (Cajanus cajan), an orphan legume crop of resource-poor farmers.</title>
        <authorList>
            <person name="Varshney R.K."/>
            <person name="Chen W."/>
            <person name="Li Y."/>
            <person name="Bharti A.K."/>
            <person name="Saxena R.K."/>
            <person name="Schlueter J.A."/>
            <person name="Donoghue M.T."/>
            <person name="Azam S."/>
            <person name="Fan G."/>
            <person name="Whaley A.M."/>
            <person name="Farmer A.D."/>
            <person name="Sheridan J."/>
            <person name="Iwata A."/>
            <person name="Tuteja R."/>
            <person name="Penmetsa R.V."/>
            <person name="Wu W."/>
            <person name="Upadhyaya H.D."/>
            <person name="Yang S.P."/>
            <person name="Shah T."/>
            <person name="Saxena K.B."/>
            <person name="Michael T."/>
            <person name="McCombie W.R."/>
            <person name="Yang B."/>
            <person name="Zhang G."/>
            <person name="Yang H."/>
            <person name="Wang J."/>
            <person name="Spillane C."/>
            <person name="Cook D.R."/>
            <person name="May G.D."/>
            <person name="Xu X."/>
            <person name="Jackson S.A."/>
        </authorList>
    </citation>
    <scope>NUCLEOTIDE SEQUENCE [LARGE SCALE GENOMIC DNA]</scope>
    <source>
        <strain evidence="8">cv. Asha</strain>
    </source>
</reference>
<evidence type="ECO:0000313" key="8">
    <source>
        <dbReference type="Proteomes" id="UP000075243"/>
    </source>
</evidence>
<dbReference type="EMBL" id="CM003610">
    <property type="protein sequence ID" value="KYP62469.1"/>
    <property type="molecule type" value="Genomic_DNA"/>
</dbReference>
<sequence>MGDIQAFYYGTFYKSDKYQKWYAYKKTKRKGDKNAPKFFTRQRQQALLYRLLPIVTEECYNNLLKVSKTFAEEKMTLKDYVSNLKVLVGRNALVEAVGIGTEKDLTVHATYYGKYTHAQFPLCPETPLSKGYDRLSVAEIIHILKGNLRLSKARSHDLFWEAVWPRLLAKGWHSEHSGGNNDVVASKKHLLFFIPEVNEFSRTLVKGTHFFDSIPDILNKVASYPDLIELQTIQSVEPDSISVVVPTEAKRCKTSNISGCAERNFNTGHQMHQPDMVTLRRSTRTTQPTIRLLESFAFDHTEIKEK</sequence>
<evidence type="ECO:0000256" key="1">
    <source>
        <dbReference type="ARBA" id="ARBA00004123"/>
    </source>
</evidence>
<keyword evidence="8" id="KW-1185">Reference proteome</keyword>
<dbReference type="Proteomes" id="UP000075243">
    <property type="component" value="Chromosome 8"/>
</dbReference>
<evidence type="ECO:0000313" key="7">
    <source>
        <dbReference type="EMBL" id="KYP62469.1"/>
    </source>
</evidence>
<dbReference type="GO" id="GO:0005634">
    <property type="term" value="C:nucleus"/>
    <property type="evidence" value="ECO:0007669"/>
    <property type="project" value="UniProtKB-SubCell"/>
</dbReference>
<accession>A0A151T5Z3</accession>
<dbReference type="Pfam" id="PF24662">
    <property type="entry name" value="DUF7650"/>
    <property type="match status" value="1"/>
</dbReference>
<dbReference type="GO" id="GO:0003714">
    <property type="term" value="F:transcription corepressor activity"/>
    <property type="evidence" value="ECO:0007669"/>
    <property type="project" value="TreeGrafter"/>
</dbReference>
<keyword evidence="4" id="KW-0539">Nucleus</keyword>
<evidence type="ECO:0000256" key="3">
    <source>
        <dbReference type="ARBA" id="ARBA00023163"/>
    </source>
</evidence>
<name>A0A151T5Z3_CAJCA</name>
<feature type="domain" description="DUF7650" evidence="5">
    <location>
        <begin position="138"/>
        <end position="225"/>
    </location>
</feature>
<dbReference type="AlphaFoldDB" id="A0A151T5Z3"/>
<keyword evidence="2" id="KW-0805">Transcription regulation</keyword>
<dbReference type="PANTHER" id="PTHR13859">
    <property type="entry name" value="ATROPHIN-RELATED"/>
    <property type="match status" value="1"/>
</dbReference>
<dbReference type="Pfam" id="PF25826">
    <property type="entry name" value="DUF7952"/>
    <property type="match status" value="1"/>
</dbReference>
<dbReference type="Gramene" id="C.cajan_16519.t">
    <property type="protein sequence ID" value="C.cajan_16519.t"/>
    <property type="gene ID" value="C.cajan_16519"/>
</dbReference>
<organism evidence="7 8">
    <name type="scientific">Cajanus cajan</name>
    <name type="common">Pigeon pea</name>
    <name type="synonym">Cajanus indicus</name>
    <dbReference type="NCBI Taxonomy" id="3821"/>
    <lineage>
        <taxon>Eukaryota</taxon>
        <taxon>Viridiplantae</taxon>
        <taxon>Streptophyta</taxon>
        <taxon>Embryophyta</taxon>
        <taxon>Tracheophyta</taxon>
        <taxon>Spermatophyta</taxon>
        <taxon>Magnoliopsida</taxon>
        <taxon>eudicotyledons</taxon>
        <taxon>Gunneridae</taxon>
        <taxon>Pentapetalae</taxon>
        <taxon>rosids</taxon>
        <taxon>fabids</taxon>
        <taxon>Fabales</taxon>
        <taxon>Fabaceae</taxon>
        <taxon>Papilionoideae</taxon>
        <taxon>50 kb inversion clade</taxon>
        <taxon>NPAAA clade</taxon>
        <taxon>indigoferoid/millettioid clade</taxon>
        <taxon>Phaseoleae</taxon>
        <taxon>Cajanus</taxon>
    </lineage>
</organism>
<gene>
    <name evidence="7" type="ORF">KK1_017003</name>
</gene>
<evidence type="ECO:0000256" key="2">
    <source>
        <dbReference type="ARBA" id="ARBA00023015"/>
    </source>
</evidence>
<dbReference type="STRING" id="3821.A0A151T5Z3"/>
<protein>
    <submittedName>
        <fullName evidence="7">Uncharacterized protein</fullName>
    </submittedName>
</protein>
<keyword evidence="3" id="KW-0804">Transcription</keyword>
<comment type="subcellular location">
    <subcellularLocation>
        <location evidence="1">Nucleus</location>
    </subcellularLocation>
</comment>
<evidence type="ECO:0000259" key="5">
    <source>
        <dbReference type="Pfam" id="PF24662"/>
    </source>
</evidence>
<dbReference type="OMA" id="IVTEECY"/>
<proteinExistence type="predicted"/>
<evidence type="ECO:0000259" key="6">
    <source>
        <dbReference type="Pfam" id="PF25826"/>
    </source>
</evidence>
<dbReference type="InterPro" id="IPR056067">
    <property type="entry name" value="DUF7650"/>
</dbReference>
<evidence type="ECO:0000256" key="4">
    <source>
        <dbReference type="ARBA" id="ARBA00023242"/>
    </source>
</evidence>
<feature type="domain" description="DUF7952" evidence="6">
    <location>
        <begin position="1"/>
        <end position="100"/>
    </location>
</feature>